<feature type="transmembrane region" description="Helical" evidence="1">
    <location>
        <begin position="95"/>
        <end position="115"/>
    </location>
</feature>
<keyword evidence="1" id="KW-1133">Transmembrane helix</keyword>
<reference evidence="2 3" key="1">
    <citation type="submission" date="2016-10" db="EMBL/GenBank/DDBJ databases">
        <authorList>
            <person name="de Groot N.N."/>
        </authorList>
    </citation>
    <scope>NUCLEOTIDE SEQUENCE [LARGE SCALE GENOMIC DNA]</scope>
    <source>
        <strain evidence="2 3">DSM 43941</strain>
    </source>
</reference>
<keyword evidence="3" id="KW-1185">Reference proteome</keyword>
<dbReference type="RefSeq" id="WP_157751740.1">
    <property type="nucleotide sequence ID" value="NZ_BOMJ01000049.1"/>
</dbReference>
<evidence type="ECO:0008006" key="4">
    <source>
        <dbReference type="Google" id="ProtNLM"/>
    </source>
</evidence>
<protein>
    <recommendedName>
        <fullName evidence="4">Major facilitator superfamily (MFS) profile domain-containing protein</fullName>
    </recommendedName>
</protein>
<keyword evidence="1" id="KW-0472">Membrane</keyword>
<evidence type="ECO:0000256" key="1">
    <source>
        <dbReference type="SAM" id="Phobius"/>
    </source>
</evidence>
<sequence>MTPQTSTAVGRYGTPGQIAGSVVALAGLLLLAGLTGLSSVGFALSSTLCASEDTGLICTGTGQDLALWIPTGAAILAAILGMAGTVLGRPFRVPLLAAGYAVTVVGFVTGLLIAMTGPAS</sequence>
<name>A0A1H2BFY4_9ACTN</name>
<evidence type="ECO:0000313" key="2">
    <source>
        <dbReference type="EMBL" id="SDT57163.1"/>
    </source>
</evidence>
<proteinExistence type="predicted"/>
<dbReference type="AlphaFoldDB" id="A0A1H2BFY4"/>
<organism evidence="2 3">
    <name type="scientific">Actinoplanes derwentensis</name>
    <dbReference type="NCBI Taxonomy" id="113562"/>
    <lineage>
        <taxon>Bacteria</taxon>
        <taxon>Bacillati</taxon>
        <taxon>Actinomycetota</taxon>
        <taxon>Actinomycetes</taxon>
        <taxon>Micromonosporales</taxon>
        <taxon>Micromonosporaceae</taxon>
        <taxon>Actinoplanes</taxon>
    </lineage>
</organism>
<dbReference type="Proteomes" id="UP000198688">
    <property type="component" value="Chromosome I"/>
</dbReference>
<keyword evidence="1" id="KW-0812">Transmembrane</keyword>
<dbReference type="STRING" id="113562.SAMN04489716_4585"/>
<feature type="transmembrane region" description="Helical" evidence="1">
    <location>
        <begin position="65"/>
        <end position="88"/>
    </location>
</feature>
<accession>A0A1H2BFY4</accession>
<gene>
    <name evidence="2" type="ORF">SAMN04489716_4585</name>
</gene>
<evidence type="ECO:0000313" key="3">
    <source>
        <dbReference type="Proteomes" id="UP000198688"/>
    </source>
</evidence>
<feature type="transmembrane region" description="Helical" evidence="1">
    <location>
        <begin position="21"/>
        <end position="45"/>
    </location>
</feature>
<dbReference type="EMBL" id="LT629758">
    <property type="protein sequence ID" value="SDT57163.1"/>
    <property type="molecule type" value="Genomic_DNA"/>
</dbReference>